<evidence type="ECO:0000313" key="1">
    <source>
        <dbReference type="EMBL" id="KAF7807468.1"/>
    </source>
</evidence>
<organism evidence="1 2">
    <name type="scientific">Senna tora</name>
    <dbReference type="NCBI Taxonomy" id="362788"/>
    <lineage>
        <taxon>Eukaryota</taxon>
        <taxon>Viridiplantae</taxon>
        <taxon>Streptophyta</taxon>
        <taxon>Embryophyta</taxon>
        <taxon>Tracheophyta</taxon>
        <taxon>Spermatophyta</taxon>
        <taxon>Magnoliopsida</taxon>
        <taxon>eudicotyledons</taxon>
        <taxon>Gunneridae</taxon>
        <taxon>Pentapetalae</taxon>
        <taxon>rosids</taxon>
        <taxon>fabids</taxon>
        <taxon>Fabales</taxon>
        <taxon>Fabaceae</taxon>
        <taxon>Caesalpinioideae</taxon>
        <taxon>Cassia clade</taxon>
        <taxon>Senna</taxon>
    </lineage>
</organism>
<reference evidence="1" key="1">
    <citation type="submission" date="2020-09" db="EMBL/GenBank/DDBJ databases">
        <title>Genome-Enabled Discovery of Anthraquinone Biosynthesis in Senna tora.</title>
        <authorList>
            <person name="Kang S.-H."/>
            <person name="Pandey R.P."/>
            <person name="Lee C.-M."/>
            <person name="Sim J.-S."/>
            <person name="Jeong J.-T."/>
            <person name="Choi B.-S."/>
            <person name="Jung M."/>
            <person name="Ginzburg D."/>
            <person name="Zhao K."/>
            <person name="Won S.Y."/>
            <person name="Oh T.-J."/>
            <person name="Yu Y."/>
            <person name="Kim N.-H."/>
            <person name="Lee O.R."/>
            <person name="Lee T.-H."/>
            <person name="Bashyal P."/>
            <person name="Kim T.-S."/>
            <person name="Lee W.-H."/>
            <person name="Kawkins C."/>
            <person name="Kim C.-K."/>
            <person name="Kim J.S."/>
            <person name="Ahn B.O."/>
            <person name="Rhee S.Y."/>
            <person name="Sohng J.K."/>
        </authorList>
    </citation>
    <scope>NUCLEOTIDE SEQUENCE</scope>
    <source>
        <tissue evidence="1">Leaf</tissue>
    </source>
</reference>
<dbReference type="EMBL" id="JAAIUW010000012">
    <property type="protein sequence ID" value="KAF7807468.1"/>
    <property type="molecule type" value="Genomic_DNA"/>
</dbReference>
<comment type="caution">
    <text evidence="1">The sequence shown here is derived from an EMBL/GenBank/DDBJ whole genome shotgun (WGS) entry which is preliminary data.</text>
</comment>
<dbReference type="AlphaFoldDB" id="A0A834W3R3"/>
<protein>
    <submittedName>
        <fullName evidence="1">Retrovirus-related Pol polyprotein from transposon TNT 1-94</fullName>
    </submittedName>
</protein>
<name>A0A834W3R3_9FABA</name>
<dbReference type="OrthoDB" id="1746033at2759"/>
<gene>
    <name evidence="1" type="ORF">G2W53_039629</name>
</gene>
<keyword evidence="2" id="KW-1185">Reference proteome</keyword>
<accession>A0A834W3R3</accession>
<sequence>MSSRNTVMFGTMTSTVDSSSSTLEHAPTVVNSSFHYSDATPVLITGHKLNSQDYLQWRQSVFMCVCGKGKDD</sequence>
<dbReference type="Proteomes" id="UP000634136">
    <property type="component" value="Unassembled WGS sequence"/>
</dbReference>
<proteinExistence type="predicted"/>
<evidence type="ECO:0000313" key="2">
    <source>
        <dbReference type="Proteomes" id="UP000634136"/>
    </source>
</evidence>